<keyword evidence="9" id="KW-0444">Lipid biosynthesis</keyword>
<evidence type="ECO:0000256" key="4">
    <source>
        <dbReference type="ARBA" id="ARBA00005189"/>
    </source>
</evidence>
<keyword evidence="23" id="KW-1185">Reference proteome</keyword>
<dbReference type="EMBL" id="CP021781">
    <property type="protein sequence ID" value="AXA33081.1"/>
    <property type="molecule type" value="Genomic_DNA"/>
</dbReference>
<comment type="pathway">
    <text evidence="3 18">Phospholipid metabolism; CDP-diacylglycerol biosynthesis; CDP-diacylglycerol from sn-glycerol 3-phosphate: step 3/3.</text>
</comment>
<dbReference type="Pfam" id="PF01148">
    <property type="entry name" value="CTP_transf_1"/>
    <property type="match status" value="1"/>
</dbReference>
<feature type="transmembrane region" description="Helical" evidence="19">
    <location>
        <begin position="57"/>
        <end position="84"/>
    </location>
</feature>
<keyword evidence="13 19" id="KW-1133">Transmembrane helix</keyword>
<evidence type="ECO:0000256" key="13">
    <source>
        <dbReference type="ARBA" id="ARBA00022989"/>
    </source>
</evidence>
<evidence type="ECO:0000256" key="8">
    <source>
        <dbReference type="ARBA" id="ARBA00022475"/>
    </source>
</evidence>
<evidence type="ECO:0000256" key="7">
    <source>
        <dbReference type="ARBA" id="ARBA00019373"/>
    </source>
</evidence>
<keyword evidence="17" id="KW-1208">Phospholipid metabolism</keyword>
<dbReference type="InterPro" id="IPR000374">
    <property type="entry name" value="PC_trans"/>
</dbReference>
<dbReference type="PANTHER" id="PTHR46382">
    <property type="entry name" value="PHOSPHATIDATE CYTIDYLYLTRANSFERASE"/>
    <property type="match status" value="1"/>
</dbReference>
<feature type="transmembrane region" description="Helical" evidence="19">
    <location>
        <begin position="9"/>
        <end position="37"/>
    </location>
</feature>
<dbReference type="GO" id="GO:0016024">
    <property type="term" value="P:CDP-diacylglycerol biosynthetic process"/>
    <property type="evidence" value="ECO:0007669"/>
    <property type="project" value="UniProtKB-UniPathway"/>
</dbReference>
<dbReference type="PROSITE" id="PS01315">
    <property type="entry name" value="CDS"/>
    <property type="match status" value="1"/>
</dbReference>
<evidence type="ECO:0000313" key="23">
    <source>
        <dbReference type="Proteomes" id="UP000681131"/>
    </source>
</evidence>
<dbReference type="KEGG" id="fad:CDH04_01020"/>
<dbReference type="Proteomes" id="UP000681131">
    <property type="component" value="Chromosome"/>
</dbReference>
<reference evidence="21 23" key="2">
    <citation type="submission" date="2019-08" db="EMBL/GenBank/DDBJ databases">
        <title>Complete genome sequences of Francisella adeliensis (FSC1325 and FSC1326).</title>
        <authorList>
            <person name="Ohrman C."/>
            <person name="Uneklint I."/>
            <person name="Vallesi A."/>
            <person name="Karlsson L."/>
            <person name="Sjodin A."/>
        </authorList>
    </citation>
    <scope>NUCLEOTIDE SEQUENCE [LARGE SCALE GENOMIC DNA]</scope>
    <source>
        <strain evidence="21 23">FSC1325</strain>
    </source>
</reference>
<evidence type="ECO:0000313" key="21">
    <source>
        <dbReference type="EMBL" id="QIW11311.1"/>
    </source>
</evidence>
<feature type="transmembrane region" description="Helical" evidence="19">
    <location>
        <begin position="169"/>
        <end position="188"/>
    </location>
</feature>
<feature type="transmembrane region" description="Helical" evidence="19">
    <location>
        <begin position="129"/>
        <end position="148"/>
    </location>
</feature>
<feature type="transmembrane region" description="Helical" evidence="19">
    <location>
        <begin position="105"/>
        <end position="123"/>
    </location>
</feature>
<keyword evidence="15 19" id="KW-0472">Membrane</keyword>
<keyword evidence="11 18" id="KW-0812">Transmembrane</keyword>
<feature type="transmembrane region" description="Helical" evidence="19">
    <location>
        <begin position="194"/>
        <end position="215"/>
    </location>
</feature>
<reference evidence="20 22" key="1">
    <citation type="submission" date="2017-06" db="EMBL/GenBank/DDBJ databases">
        <title>Complete genome of Francisella adeliensis.</title>
        <authorList>
            <person name="Vallesi A."/>
            <person name="Sjodin A."/>
        </authorList>
    </citation>
    <scope>NUCLEOTIDE SEQUENCE [LARGE SCALE GENOMIC DNA]</scope>
    <source>
        <strain evidence="20 22">FDC440</strain>
    </source>
</reference>
<dbReference type="GO" id="GO:0005886">
    <property type="term" value="C:plasma membrane"/>
    <property type="evidence" value="ECO:0007669"/>
    <property type="project" value="UniProtKB-SubCell"/>
</dbReference>
<evidence type="ECO:0000256" key="12">
    <source>
        <dbReference type="ARBA" id="ARBA00022695"/>
    </source>
</evidence>
<evidence type="ECO:0000256" key="14">
    <source>
        <dbReference type="ARBA" id="ARBA00023098"/>
    </source>
</evidence>
<dbReference type="EC" id="2.7.7.41" evidence="6 18"/>
<keyword evidence="16" id="KW-0594">Phospholipid biosynthesis</keyword>
<evidence type="ECO:0000313" key="22">
    <source>
        <dbReference type="Proteomes" id="UP000251120"/>
    </source>
</evidence>
<gene>
    <name evidence="20" type="ORF">CDH04_01020</name>
    <name evidence="21" type="ORF">FZC43_01020</name>
</gene>
<feature type="transmembrane region" description="Helical" evidence="19">
    <location>
        <begin position="245"/>
        <end position="263"/>
    </location>
</feature>
<organism evidence="20 22">
    <name type="scientific">Francisella adeliensis</name>
    <dbReference type="NCBI Taxonomy" id="2007306"/>
    <lineage>
        <taxon>Bacteria</taxon>
        <taxon>Pseudomonadati</taxon>
        <taxon>Pseudomonadota</taxon>
        <taxon>Gammaproteobacteria</taxon>
        <taxon>Thiotrichales</taxon>
        <taxon>Francisellaceae</taxon>
        <taxon>Francisella</taxon>
    </lineage>
</organism>
<keyword evidence="8" id="KW-1003">Cell membrane</keyword>
<sequence length="264" mass="29004">MGQRILTGVVLAAIIFAFLLYATDYLFGVGVFLLAILAAIEWLKFANTSEDKITRNLVIFGVATFVVSGFFEYVVYVFPVFWLYAIFKLSQYERNKISTLDRSQILVMGLFAIAPFCASLYVLHSNGVAWIFMFILVVAAADSGAYFTGKAIGKRKMLPRLSPNKTIEGLLGGLICSVLVSVVFLFYMELTVTQYIAMMMISALVAVLSVIGDVFESMMKRIAGVKDSGNLLPGHGGVLDRLDGYMPALPIFVLLGYLCGVFVI</sequence>
<dbReference type="OrthoDB" id="9799199at2"/>
<evidence type="ECO:0000256" key="1">
    <source>
        <dbReference type="ARBA" id="ARBA00001698"/>
    </source>
</evidence>
<accession>A0A2Z4XW58</accession>
<keyword evidence="14" id="KW-0443">Lipid metabolism</keyword>
<evidence type="ECO:0000256" key="19">
    <source>
        <dbReference type="SAM" id="Phobius"/>
    </source>
</evidence>
<keyword evidence="10 18" id="KW-0808">Transferase</keyword>
<dbReference type="PANTHER" id="PTHR46382:SF1">
    <property type="entry name" value="PHOSPHATIDATE CYTIDYLYLTRANSFERASE"/>
    <property type="match status" value="1"/>
</dbReference>
<comment type="subcellular location">
    <subcellularLocation>
        <location evidence="2">Cell membrane</location>
        <topology evidence="2">Multi-pass membrane protein</topology>
    </subcellularLocation>
</comment>
<comment type="pathway">
    <text evidence="4">Lipid metabolism.</text>
</comment>
<proteinExistence type="inferred from homology"/>
<evidence type="ECO:0000256" key="6">
    <source>
        <dbReference type="ARBA" id="ARBA00012487"/>
    </source>
</evidence>
<evidence type="ECO:0000256" key="3">
    <source>
        <dbReference type="ARBA" id="ARBA00005119"/>
    </source>
</evidence>
<evidence type="ECO:0000256" key="17">
    <source>
        <dbReference type="ARBA" id="ARBA00023264"/>
    </source>
</evidence>
<keyword evidence="12 18" id="KW-0548">Nucleotidyltransferase</keyword>
<name>A0A2Z4XW58_9GAMM</name>
<evidence type="ECO:0000256" key="2">
    <source>
        <dbReference type="ARBA" id="ARBA00004651"/>
    </source>
</evidence>
<comment type="catalytic activity">
    <reaction evidence="1 18">
        <text>a 1,2-diacyl-sn-glycero-3-phosphate + CTP + H(+) = a CDP-1,2-diacyl-sn-glycerol + diphosphate</text>
        <dbReference type="Rhea" id="RHEA:16229"/>
        <dbReference type="ChEBI" id="CHEBI:15378"/>
        <dbReference type="ChEBI" id="CHEBI:33019"/>
        <dbReference type="ChEBI" id="CHEBI:37563"/>
        <dbReference type="ChEBI" id="CHEBI:58332"/>
        <dbReference type="ChEBI" id="CHEBI:58608"/>
        <dbReference type="EC" id="2.7.7.41"/>
    </reaction>
</comment>
<comment type="similarity">
    <text evidence="5 18">Belongs to the CDS family.</text>
</comment>
<protein>
    <recommendedName>
        <fullName evidence="7 18">Phosphatidate cytidylyltransferase</fullName>
        <ecNumber evidence="6 18">2.7.7.41</ecNumber>
    </recommendedName>
</protein>
<evidence type="ECO:0000313" key="20">
    <source>
        <dbReference type="EMBL" id="AXA33081.1"/>
    </source>
</evidence>
<evidence type="ECO:0000256" key="10">
    <source>
        <dbReference type="ARBA" id="ARBA00022679"/>
    </source>
</evidence>
<dbReference type="RefSeq" id="WP_112869256.1">
    <property type="nucleotide sequence ID" value="NZ_CP021781.1"/>
</dbReference>
<dbReference type="AlphaFoldDB" id="A0A2Z4XW58"/>
<evidence type="ECO:0000256" key="9">
    <source>
        <dbReference type="ARBA" id="ARBA00022516"/>
    </source>
</evidence>
<dbReference type="UniPathway" id="UPA00557">
    <property type="reaction ID" value="UER00614"/>
</dbReference>
<dbReference type="Proteomes" id="UP000251120">
    <property type="component" value="Chromosome"/>
</dbReference>
<dbReference type="GO" id="GO:0004605">
    <property type="term" value="F:phosphatidate cytidylyltransferase activity"/>
    <property type="evidence" value="ECO:0007669"/>
    <property type="project" value="UniProtKB-EC"/>
</dbReference>
<dbReference type="EMBL" id="CP043424">
    <property type="protein sequence ID" value="QIW11311.1"/>
    <property type="molecule type" value="Genomic_DNA"/>
</dbReference>
<evidence type="ECO:0000256" key="11">
    <source>
        <dbReference type="ARBA" id="ARBA00022692"/>
    </source>
</evidence>
<evidence type="ECO:0000256" key="5">
    <source>
        <dbReference type="ARBA" id="ARBA00010185"/>
    </source>
</evidence>
<evidence type="ECO:0000256" key="15">
    <source>
        <dbReference type="ARBA" id="ARBA00023136"/>
    </source>
</evidence>
<evidence type="ECO:0000256" key="16">
    <source>
        <dbReference type="ARBA" id="ARBA00023209"/>
    </source>
</evidence>
<evidence type="ECO:0000256" key="18">
    <source>
        <dbReference type="RuleBase" id="RU003938"/>
    </source>
</evidence>